<gene>
    <name evidence="2" type="ORF">DGYR_LOCUS5832</name>
</gene>
<accession>A0A7I8VLZ5</accession>
<dbReference type="Proteomes" id="UP000549394">
    <property type="component" value="Unassembled WGS sequence"/>
</dbReference>
<protein>
    <submittedName>
        <fullName evidence="2">DgyrCDS6078</fullName>
    </submittedName>
</protein>
<keyword evidence="3" id="KW-1185">Reference proteome</keyword>
<name>A0A7I8VLZ5_9ANNE</name>
<organism evidence="2 3">
    <name type="scientific">Dimorphilus gyrociliatus</name>
    <dbReference type="NCBI Taxonomy" id="2664684"/>
    <lineage>
        <taxon>Eukaryota</taxon>
        <taxon>Metazoa</taxon>
        <taxon>Spiralia</taxon>
        <taxon>Lophotrochozoa</taxon>
        <taxon>Annelida</taxon>
        <taxon>Polychaeta</taxon>
        <taxon>Polychaeta incertae sedis</taxon>
        <taxon>Dinophilidae</taxon>
        <taxon>Dimorphilus</taxon>
    </lineage>
</organism>
<reference evidence="2 3" key="1">
    <citation type="submission" date="2020-08" db="EMBL/GenBank/DDBJ databases">
        <authorList>
            <person name="Hejnol A."/>
        </authorList>
    </citation>
    <scope>NUCLEOTIDE SEQUENCE [LARGE SCALE GENOMIC DNA]</scope>
</reference>
<dbReference type="OrthoDB" id="2101380at2759"/>
<proteinExistence type="predicted"/>
<sequence>MFNNSSSINCTLHTQNICFESQKLETQNIRRTTGLNQSTQYSNIQESLEGATDDSGLDADFDFDGMKKNVSFPVEQINGYLVNGHRSLERKDIPIRLNNGRITSPANTEASDMSIDALSREFFPITLGAAYDVKRAIESSKLTTSYASPPTRKRRPGSAQSSSSSTSKASSLDRMHLLTVDAQYTTGATAALMSSPYQAQLAELRMQRLRMEEAQLLQVKRQEELERMRGPLIRWYELKTPQFHYESRKNRELIQSKNDWQQLLEHRASLERSSSTSSTPT</sequence>
<feature type="region of interest" description="Disordered" evidence="1">
    <location>
        <begin position="142"/>
        <end position="172"/>
    </location>
</feature>
<evidence type="ECO:0000256" key="1">
    <source>
        <dbReference type="SAM" id="MobiDB-lite"/>
    </source>
</evidence>
<evidence type="ECO:0000313" key="3">
    <source>
        <dbReference type="Proteomes" id="UP000549394"/>
    </source>
</evidence>
<dbReference type="AlphaFoldDB" id="A0A7I8VLZ5"/>
<evidence type="ECO:0000313" key="2">
    <source>
        <dbReference type="EMBL" id="CAD5117292.1"/>
    </source>
</evidence>
<comment type="caution">
    <text evidence="2">The sequence shown here is derived from an EMBL/GenBank/DDBJ whole genome shotgun (WGS) entry which is preliminary data.</text>
</comment>
<dbReference type="EMBL" id="CAJFCJ010000007">
    <property type="protein sequence ID" value="CAD5117292.1"/>
    <property type="molecule type" value="Genomic_DNA"/>
</dbReference>
<feature type="compositionally biased region" description="Low complexity" evidence="1">
    <location>
        <begin position="158"/>
        <end position="170"/>
    </location>
</feature>